<dbReference type="AlphaFoldDB" id="A0A831RVN6"/>
<evidence type="ECO:0000259" key="2">
    <source>
        <dbReference type="Pfam" id="PF13501"/>
    </source>
</evidence>
<accession>A0A831RVN6</accession>
<gene>
    <name evidence="3" type="primary">soxY</name>
    <name evidence="3" type="ORF">ENJ12_04000</name>
</gene>
<reference evidence="3" key="1">
    <citation type="journal article" date="2020" name="mSystems">
        <title>Genome- and Community-Level Interaction Insights into Carbon Utilization and Element Cycling Functions of Hydrothermarchaeota in Hydrothermal Sediment.</title>
        <authorList>
            <person name="Zhou Z."/>
            <person name="Liu Y."/>
            <person name="Xu W."/>
            <person name="Pan J."/>
            <person name="Luo Z.H."/>
            <person name="Li M."/>
        </authorList>
    </citation>
    <scope>NUCLEOTIDE SEQUENCE [LARGE SCALE GENOMIC DNA]</scope>
    <source>
        <strain evidence="3">HyVt-458</strain>
    </source>
</reference>
<dbReference type="PROSITE" id="PS51318">
    <property type="entry name" value="TAT"/>
    <property type="match status" value="1"/>
</dbReference>
<dbReference type="InterPro" id="IPR006311">
    <property type="entry name" value="TAT_signal"/>
</dbReference>
<dbReference type="PIRSF" id="PIRSF010312">
    <property type="entry name" value="Sulphur_oxidation_SoxY"/>
    <property type="match status" value="1"/>
</dbReference>
<name>A0A831RVN6_9GAMM</name>
<evidence type="ECO:0000256" key="1">
    <source>
        <dbReference type="SAM" id="SignalP"/>
    </source>
</evidence>
<keyword evidence="1" id="KW-0732">Signal</keyword>
<dbReference type="EMBL" id="DRLF01000145">
    <property type="protein sequence ID" value="HEC05985.1"/>
    <property type="molecule type" value="Genomic_DNA"/>
</dbReference>
<feature type="chain" id="PRO_5032978169" evidence="1">
    <location>
        <begin position="35"/>
        <end position="156"/>
    </location>
</feature>
<proteinExistence type="predicted"/>
<dbReference type="Gene3D" id="2.60.40.2470">
    <property type="entry name" value="SoxY domain"/>
    <property type="match status" value="1"/>
</dbReference>
<dbReference type="Pfam" id="PF13501">
    <property type="entry name" value="SoxY"/>
    <property type="match status" value="1"/>
</dbReference>
<dbReference type="NCBIfam" id="TIGR04488">
    <property type="entry name" value="SoxY_true_GGCGG"/>
    <property type="match status" value="1"/>
</dbReference>
<feature type="domain" description="Ig-like SoxY" evidence="2">
    <location>
        <begin position="55"/>
        <end position="154"/>
    </location>
</feature>
<sequence>MSLNQKRRVFLKGSVAAGTLGAAAGLLTPGAVLAAWNKNAFTAKGIDEAIAAADGSPTTTPSKDITIKAPDIAENGAVVPVSVATKMDGVDSITLLVEKNSTPLSAVFHLPKGTLPDVSTRVKMGKTGDVIAVVKANGKLYSARKSVKVTIGGCGG</sequence>
<dbReference type="InterPro" id="IPR016568">
    <property type="entry name" value="Sulphur_oxidation_SoxY"/>
</dbReference>
<comment type="caution">
    <text evidence="3">The sequence shown here is derived from an EMBL/GenBank/DDBJ whole genome shotgun (WGS) entry which is preliminary data.</text>
</comment>
<dbReference type="InterPro" id="IPR032711">
    <property type="entry name" value="SoxY"/>
</dbReference>
<dbReference type="Proteomes" id="UP000886339">
    <property type="component" value="Unassembled WGS sequence"/>
</dbReference>
<feature type="signal peptide" evidence="1">
    <location>
        <begin position="1"/>
        <end position="34"/>
    </location>
</feature>
<protein>
    <submittedName>
        <fullName evidence="3">Thiosulfate oxidation carrier protein SoxY</fullName>
    </submittedName>
</protein>
<organism evidence="3">
    <name type="scientific">Thiolapillus brandeum</name>
    <dbReference type="NCBI Taxonomy" id="1076588"/>
    <lineage>
        <taxon>Bacteria</taxon>
        <taxon>Pseudomonadati</taxon>
        <taxon>Pseudomonadota</taxon>
        <taxon>Gammaproteobacteria</taxon>
        <taxon>Chromatiales</taxon>
        <taxon>Sedimenticolaceae</taxon>
        <taxon>Thiolapillus</taxon>
    </lineage>
</organism>
<evidence type="ECO:0000313" key="3">
    <source>
        <dbReference type="EMBL" id="HEC05985.1"/>
    </source>
</evidence>
<dbReference type="InterPro" id="IPR038162">
    <property type="entry name" value="SoxY_sf"/>
</dbReference>